<accession>A0A445MMP1</accession>
<evidence type="ECO:0000313" key="1">
    <source>
        <dbReference type="EMBL" id="RZR75501.1"/>
    </source>
</evidence>
<dbReference type="EMBL" id="KV876864">
    <property type="protein sequence ID" value="RZR75501.1"/>
    <property type="molecule type" value="Genomic_DNA"/>
</dbReference>
<reference evidence="1" key="1">
    <citation type="journal article" date="2018" name="Data Brief">
        <title>Genome sequence data from 17 accessions of Ensete ventricosum, a staple food crop for millions in Ethiopia.</title>
        <authorList>
            <person name="Yemataw Z."/>
            <person name="Muzemil S."/>
            <person name="Ambachew D."/>
            <person name="Tripathi L."/>
            <person name="Tesfaye K."/>
            <person name="Chala A."/>
            <person name="Farbos A."/>
            <person name="O'Neill P."/>
            <person name="Moore K."/>
            <person name="Grant M."/>
            <person name="Studholme D.J."/>
        </authorList>
    </citation>
    <scope>NUCLEOTIDE SEQUENCE [LARGE SCALE GENOMIC DNA]</scope>
    <source>
        <tissue evidence="1">Leaf</tissue>
    </source>
</reference>
<dbReference type="Proteomes" id="UP000290560">
    <property type="component" value="Unassembled WGS sequence"/>
</dbReference>
<sequence length="208" mass="22188">MIRCRGQVRSVSDYRSDFVIGLASESRKPCGLRRPEAVAALPRVGPPGSRLLVTPFAGVPPGEPIGPCALARPWLSRDGVDAQLDGWIPRILPRKSAVGVVELGSGGGTSARVGCWLLQGGRVGCRSFYSECCRSFIPGNLTALMAYHVVIPFHHARRLCGRLTSVVLAVRHASADKGCRSYPCQVGCTTTDAPILASDRLLASGRPR</sequence>
<gene>
    <name evidence="1" type="ORF">BHM03_00059525</name>
</gene>
<dbReference type="AlphaFoldDB" id="A0A445MMP1"/>
<name>A0A445MMP1_ENSVE</name>
<organism evidence="1">
    <name type="scientific">Ensete ventricosum</name>
    <name type="common">Abyssinian banana</name>
    <name type="synonym">Musa ensete</name>
    <dbReference type="NCBI Taxonomy" id="4639"/>
    <lineage>
        <taxon>Eukaryota</taxon>
        <taxon>Viridiplantae</taxon>
        <taxon>Streptophyta</taxon>
        <taxon>Embryophyta</taxon>
        <taxon>Tracheophyta</taxon>
        <taxon>Spermatophyta</taxon>
        <taxon>Magnoliopsida</taxon>
        <taxon>Liliopsida</taxon>
        <taxon>Zingiberales</taxon>
        <taxon>Musaceae</taxon>
        <taxon>Ensete</taxon>
    </lineage>
</organism>
<proteinExistence type="predicted"/>
<protein>
    <submittedName>
        <fullName evidence="1">Uncharacterized protein</fullName>
    </submittedName>
</protein>